<evidence type="ECO:0000313" key="2">
    <source>
        <dbReference type="EMBL" id="VUD74685.1"/>
    </source>
</evidence>
<dbReference type="InterPro" id="IPR017735">
    <property type="entry name" value="T6SS_FHA"/>
</dbReference>
<dbReference type="NCBIfam" id="TIGR03354">
    <property type="entry name" value="VI_FHA"/>
    <property type="match status" value="1"/>
</dbReference>
<dbReference type="InterPro" id="IPR046883">
    <property type="entry name" value="T6SS_FHA_C"/>
</dbReference>
<protein>
    <recommendedName>
        <fullName evidence="1">Type VI secretion system FHA domain-containing protein</fullName>
    </recommendedName>
</protein>
<proteinExistence type="predicted"/>
<accession>A0A509EMP8</accession>
<dbReference type="AlphaFoldDB" id="A0A509EMP8"/>
<evidence type="ECO:0000259" key="1">
    <source>
        <dbReference type="Pfam" id="PF20232"/>
    </source>
</evidence>
<sequence length="149" mass="16704">MKQLLAARTESKRVAKAASQTTIQALDNNPLKFSPTVDDALRIMLGRPSSGFLEARRALESSFRDLKTHQVKTYGAMQNALRLLMEDLSPEGIEASDEKDRGLGGLLGSRKARLWDIYTARWDTLASPHDDGMVDAFMMFFSDCYDKSR</sequence>
<reference evidence="2 3" key="1">
    <citation type="submission" date="2019-06" db="EMBL/GenBank/DDBJ databases">
        <authorList>
            <person name="Rodrigo-Torres L."/>
            <person name="Arahal R. D."/>
            <person name="Lucena T."/>
        </authorList>
    </citation>
    <scope>NUCLEOTIDE SEQUENCE [LARGE SCALE GENOMIC DNA]</scope>
    <source>
        <strain evidence="2 3">SB0023/3</strain>
    </source>
</reference>
<feature type="domain" description="Type VI secretion system FHA" evidence="1">
    <location>
        <begin position="2"/>
        <end position="147"/>
    </location>
</feature>
<dbReference type="EMBL" id="CABFPH010000146">
    <property type="protein sequence ID" value="VUD74685.1"/>
    <property type="molecule type" value="Genomic_DNA"/>
</dbReference>
<organism evidence="2 3">
    <name type="scientific">Methylobacterium symbioticum</name>
    <dbReference type="NCBI Taxonomy" id="2584084"/>
    <lineage>
        <taxon>Bacteria</taxon>
        <taxon>Pseudomonadati</taxon>
        <taxon>Pseudomonadota</taxon>
        <taxon>Alphaproteobacteria</taxon>
        <taxon>Hyphomicrobiales</taxon>
        <taxon>Methylobacteriaceae</taxon>
        <taxon>Methylobacterium</taxon>
    </lineage>
</organism>
<keyword evidence="3" id="KW-1185">Reference proteome</keyword>
<dbReference type="Pfam" id="PF20232">
    <property type="entry name" value="T6SS_FHA_C"/>
    <property type="match status" value="1"/>
</dbReference>
<dbReference type="Proteomes" id="UP000410984">
    <property type="component" value="Unassembled WGS sequence"/>
</dbReference>
<name>A0A509EMP8_9HYPH</name>
<gene>
    <name evidence="2" type="ORF">MET9862_05318</name>
</gene>
<evidence type="ECO:0000313" key="3">
    <source>
        <dbReference type="Proteomes" id="UP000410984"/>
    </source>
</evidence>